<organism evidence="2 3">
    <name type="scientific">Algoriphagus sanaruensis</name>
    <dbReference type="NCBI Taxonomy" id="1727163"/>
    <lineage>
        <taxon>Bacteria</taxon>
        <taxon>Pseudomonadati</taxon>
        <taxon>Bacteroidota</taxon>
        <taxon>Cytophagia</taxon>
        <taxon>Cytophagales</taxon>
        <taxon>Cyclobacteriaceae</taxon>
        <taxon>Algoriphagus</taxon>
    </lineage>
</organism>
<evidence type="ECO:0000256" key="1">
    <source>
        <dbReference type="SAM" id="Phobius"/>
    </source>
</evidence>
<reference evidence="2 3" key="2">
    <citation type="journal article" date="2016" name="Genome Announc.">
        <title>Complete Genome Sequence of Algoriphagus sp. Strain M8-2, Isolated from a Brackish Lake.</title>
        <authorList>
            <person name="Muraguchi Y."/>
            <person name="Kushimoto K."/>
            <person name="Ohtsubo Y."/>
            <person name="Suzuki T."/>
            <person name="Dohra H."/>
            <person name="Kimbara K."/>
            <person name="Shintani M."/>
        </authorList>
    </citation>
    <scope>NUCLEOTIDE SEQUENCE [LARGE SCALE GENOMIC DNA]</scope>
    <source>
        <strain evidence="2 3">M8-2</strain>
    </source>
</reference>
<evidence type="ECO:0000313" key="3">
    <source>
        <dbReference type="Proteomes" id="UP000073816"/>
    </source>
</evidence>
<keyword evidence="1" id="KW-0472">Membrane</keyword>
<keyword evidence="3" id="KW-1185">Reference proteome</keyword>
<keyword evidence="1" id="KW-0812">Transmembrane</keyword>
<proteinExistence type="predicted"/>
<dbReference type="STRING" id="1727163.AO498_13925"/>
<feature type="transmembrane region" description="Helical" evidence="1">
    <location>
        <begin position="323"/>
        <end position="342"/>
    </location>
</feature>
<accession>A0A142EQY8</accession>
<dbReference type="PATRIC" id="fig|1727163.4.peg.2919"/>
<dbReference type="Proteomes" id="UP000073816">
    <property type="component" value="Chromosome"/>
</dbReference>
<keyword evidence="1" id="KW-1133">Transmembrane helix</keyword>
<sequence length="455" mass="53826">MRSKFLWLLLWGCFFSIESWAIESEVNWRSFTIIKDRGDGGISKIKRHLSEEEKAMVDQAEKFENSVFQYSIIQEKSEYYLIRDCQMNYWKWNGNIWVPQLDFEGVGSYCGLNFFSFKDEYYTFGNNGFWESNSDIYLLNQKTKKPEFVFVQNQPLNLNSGVVFFYEEGILSLFGASFNRRIEFEYKHLGHFFLNLEEKKWQEVEINWYDREIKKLFDSKEFPRSRPIDTPNFGIFAFEYQGVPSNLTVLIFDKRTMEIFQNSIPFFDAGGVFGYLIGENEEVVFLRSEALEDIRLSLPQLKQEAKLVGKISIQNEVFPYQNGMYFIVLSVLIGGIVGTWFWRKKKLGLADEILSQEPDSMALDERIFPFLDVQETIISQEKMDELLGLEHGLAFDLRKVHRARKIREINEMFISQFGYPLITRERHTMDRRMILYCIGKIFIDKEENKKILAKT</sequence>
<dbReference type="RefSeq" id="WP_067548920.1">
    <property type="nucleotide sequence ID" value="NZ_CP012836.1"/>
</dbReference>
<gene>
    <name evidence="2" type="ORF">AO498_13925</name>
</gene>
<protein>
    <submittedName>
        <fullName evidence="2">Uncharacterized protein</fullName>
    </submittedName>
</protein>
<dbReference type="EMBL" id="CP012836">
    <property type="protein sequence ID" value="AMQ57543.1"/>
    <property type="molecule type" value="Genomic_DNA"/>
</dbReference>
<evidence type="ECO:0000313" key="2">
    <source>
        <dbReference type="EMBL" id="AMQ57543.1"/>
    </source>
</evidence>
<dbReference type="AlphaFoldDB" id="A0A142EQY8"/>
<dbReference type="KEGG" id="alm:AO498_13925"/>
<reference evidence="3" key="1">
    <citation type="submission" date="2015-09" db="EMBL/GenBank/DDBJ databases">
        <title>Complete sequence of Algoriphagus sp. M8-2.</title>
        <authorList>
            <person name="Shintani M."/>
        </authorList>
    </citation>
    <scope>NUCLEOTIDE SEQUENCE [LARGE SCALE GENOMIC DNA]</scope>
    <source>
        <strain evidence="3">M8-2</strain>
    </source>
</reference>
<name>A0A142EQY8_9BACT</name>
<dbReference type="OrthoDB" id="829690at2"/>